<dbReference type="GO" id="GO:0042597">
    <property type="term" value="C:periplasmic space"/>
    <property type="evidence" value="ECO:0007669"/>
    <property type="project" value="UniProtKB-ARBA"/>
</dbReference>
<dbReference type="CDD" id="cd08518">
    <property type="entry name" value="PBP2_NikA_DppA_OppA_like_19"/>
    <property type="match status" value="1"/>
</dbReference>
<feature type="domain" description="Solute-binding protein family 5" evidence="4">
    <location>
        <begin position="89"/>
        <end position="433"/>
    </location>
</feature>
<dbReference type="InterPro" id="IPR030678">
    <property type="entry name" value="Peptide/Ni-bd"/>
</dbReference>
<dbReference type="AlphaFoldDB" id="G9XV63"/>
<dbReference type="InterPro" id="IPR039424">
    <property type="entry name" value="SBP_5"/>
</dbReference>
<dbReference type="InterPro" id="IPR000914">
    <property type="entry name" value="SBP_5_dom"/>
</dbReference>
<dbReference type="PATRIC" id="fig|537010.4.peg.4542"/>
<gene>
    <name evidence="5" type="ORF">HMPREF0322_04876</name>
</gene>
<dbReference type="Gene3D" id="3.10.105.10">
    <property type="entry name" value="Dipeptide-binding Protein, Domain 3"/>
    <property type="match status" value="1"/>
</dbReference>
<evidence type="ECO:0000313" key="6">
    <source>
        <dbReference type="Proteomes" id="UP000004416"/>
    </source>
</evidence>
<dbReference type="GO" id="GO:0043190">
    <property type="term" value="C:ATP-binding cassette (ABC) transporter complex"/>
    <property type="evidence" value="ECO:0007669"/>
    <property type="project" value="InterPro"/>
</dbReference>
<evidence type="ECO:0000313" key="5">
    <source>
        <dbReference type="EMBL" id="EHL04366.1"/>
    </source>
</evidence>
<dbReference type="SUPFAM" id="SSF53850">
    <property type="entry name" value="Periplasmic binding protein-like II"/>
    <property type="match status" value="1"/>
</dbReference>
<protein>
    <submittedName>
        <fullName evidence="5">ABC transporter, substrate-binding protein, family 5</fullName>
    </submittedName>
</protein>
<organism evidence="5 6">
    <name type="scientific">Desulfitobacterium hafniense DP7</name>
    <dbReference type="NCBI Taxonomy" id="537010"/>
    <lineage>
        <taxon>Bacteria</taxon>
        <taxon>Bacillati</taxon>
        <taxon>Bacillota</taxon>
        <taxon>Clostridia</taxon>
        <taxon>Eubacteriales</taxon>
        <taxon>Desulfitobacteriaceae</taxon>
        <taxon>Desulfitobacterium</taxon>
    </lineage>
</organism>
<dbReference type="PANTHER" id="PTHR30290">
    <property type="entry name" value="PERIPLASMIC BINDING COMPONENT OF ABC TRANSPORTER"/>
    <property type="match status" value="1"/>
</dbReference>
<dbReference type="GO" id="GO:0015833">
    <property type="term" value="P:peptide transport"/>
    <property type="evidence" value="ECO:0007669"/>
    <property type="project" value="TreeGrafter"/>
</dbReference>
<keyword evidence="3" id="KW-0732">Signal</keyword>
<evidence type="ECO:0000256" key="2">
    <source>
        <dbReference type="ARBA" id="ARBA00022448"/>
    </source>
</evidence>
<dbReference type="Gene3D" id="3.40.190.10">
    <property type="entry name" value="Periplasmic binding protein-like II"/>
    <property type="match status" value="1"/>
</dbReference>
<evidence type="ECO:0000256" key="1">
    <source>
        <dbReference type="ARBA" id="ARBA00005695"/>
    </source>
</evidence>
<evidence type="ECO:0000259" key="4">
    <source>
        <dbReference type="Pfam" id="PF00496"/>
    </source>
</evidence>
<name>G9XV63_DESHA</name>
<accession>G9XV63</accession>
<sequence length="535" mass="58801">MLLKSRIKGEGHMRKIVLLLLLAGLMLMVGCSASNGGKNITENVAKDEITISAGVNLVAGGFDPTTGYGVWAPDIFHSHLLQVKENNQLVNDLATSYDISADGLTYTFKIRNDAKFADGHSLTSEDVAFTFETTKSKASAADLTMLDSVEALDESTVVFRLKAPWSTFVFNLSEVGIVPKHLYNENYGDHPMGSGAWKVAEFAVDQKLILVPNEHYYGPIPKFKKVTILKLDEDAALAAAKSGQLDLVLVESEFASTPVDGMKLYRMSAMDAFTINLPTIPETTDPSGQKVGNNVTSDPAIRKALNIGINRQLITQNALNGFGQVTYGAAKELPWSNGDMFKDNQVEEAKKILEDAGWKDTDGDGIREKNNIKAEIVITGRSNDLARYNTVVALAEDVKKLGIQIIPKSAPWSECREARNLPTCWVFGQPNPIEFYRYYDSSQIGVAVIGNPASYTNPEVDAVIQKALAATNSDEANKYWQEGQALAQKDIPYLWIVRPEVTYLVKEGLKIPSLQKLPTRGQGISIVENMNEWSW</sequence>
<dbReference type="PANTHER" id="PTHR30290:SF9">
    <property type="entry name" value="OLIGOPEPTIDE-BINDING PROTEIN APPA"/>
    <property type="match status" value="1"/>
</dbReference>
<comment type="similarity">
    <text evidence="1">Belongs to the bacterial solute-binding protein 5 family.</text>
</comment>
<keyword evidence="2" id="KW-0813">Transport</keyword>
<comment type="caution">
    <text evidence="5">The sequence shown here is derived from an EMBL/GenBank/DDBJ whole genome shotgun (WGS) entry which is preliminary data.</text>
</comment>
<dbReference type="PROSITE" id="PS51257">
    <property type="entry name" value="PROKAR_LIPOPROTEIN"/>
    <property type="match status" value="1"/>
</dbReference>
<evidence type="ECO:0000256" key="3">
    <source>
        <dbReference type="ARBA" id="ARBA00022729"/>
    </source>
</evidence>
<dbReference type="GO" id="GO:1904680">
    <property type="term" value="F:peptide transmembrane transporter activity"/>
    <property type="evidence" value="ECO:0007669"/>
    <property type="project" value="TreeGrafter"/>
</dbReference>
<reference evidence="5 6" key="1">
    <citation type="submission" date="2011-08" db="EMBL/GenBank/DDBJ databases">
        <authorList>
            <person name="Weinstock G."/>
            <person name="Sodergren E."/>
            <person name="Clifton S."/>
            <person name="Fulton L."/>
            <person name="Fulton B."/>
            <person name="Courtney L."/>
            <person name="Fronick C."/>
            <person name="Harrison M."/>
            <person name="Strong C."/>
            <person name="Farmer C."/>
            <person name="Delahaunty K."/>
            <person name="Markovic C."/>
            <person name="Hall O."/>
            <person name="Minx P."/>
            <person name="Tomlinson C."/>
            <person name="Mitreva M."/>
            <person name="Hou S."/>
            <person name="Chen J."/>
            <person name="Wollam A."/>
            <person name="Pepin K.H."/>
            <person name="Johnson M."/>
            <person name="Bhonagiri V."/>
            <person name="Zhang X."/>
            <person name="Suruliraj S."/>
            <person name="Warren W."/>
            <person name="Chinwalla A."/>
            <person name="Mardis E.R."/>
            <person name="Wilson R.K."/>
        </authorList>
    </citation>
    <scope>NUCLEOTIDE SEQUENCE [LARGE SCALE GENOMIC DNA]</scope>
    <source>
        <strain evidence="5 6">DP7</strain>
    </source>
</reference>
<dbReference type="PIRSF" id="PIRSF002741">
    <property type="entry name" value="MppA"/>
    <property type="match status" value="1"/>
</dbReference>
<dbReference type="Pfam" id="PF00496">
    <property type="entry name" value="SBP_bac_5"/>
    <property type="match status" value="1"/>
</dbReference>
<dbReference type="Proteomes" id="UP000004416">
    <property type="component" value="Unassembled WGS sequence"/>
</dbReference>
<proteinExistence type="inferred from homology"/>
<dbReference type="EMBL" id="AFZX01000133">
    <property type="protein sequence ID" value="EHL04366.1"/>
    <property type="molecule type" value="Genomic_DNA"/>
</dbReference>
<dbReference type="HOGENOM" id="CLU_017028_8_5_9"/>